<accession>A0AAR5P6T1</accession>
<keyword evidence="6" id="KW-0805">Transcription regulation</keyword>
<comment type="subcellular location">
    <subcellularLocation>
        <location evidence="1">Nucleus</location>
    </subcellularLocation>
</comment>
<feature type="domain" description="C2H2-type" evidence="12">
    <location>
        <begin position="479"/>
        <end position="506"/>
    </location>
</feature>
<evidence type="ECO:0000256" key="4">
    <source>
        <dbReference type="ARBA" id="ARBA00022771"/>
    </source>
</evidence>
<feature type="domain" description="C2H2-type" evidence="12">
    <location>
        <begin position="1060"/>
        <end position="1083"/>
    </location>
</feature>
<evidence type="ECO:0000256" key="6">
    <source>
        <dbReference type="ARBA" id="ARBA00023015"/>
    </source>
</evidence>
<dbReference type="AlphaFoldDB" id="A0AAR5P6T1"/>
<dbReference type="RefSeq" id="XP_019756567.1">
    <property type="nucleotide sequence ID" value="XM_019901008.2"/>
</dbReference>
<dbReference type="PROSITE" id="PS50157">
    <property type="entry name" value="ZINC_FINGER_C2H2_2"/>
    <property type="match status" value="15"/>
</dbReference>
<feature type="region of interest" description="Disordered" evidence="11">
    <location>
        <begin position="689"/>
        <end position="709"/>
    </location>
</feature>
<dbReference type="SMART" id="SM00355">
    <property type="entry name" value="ZnF_C2H2"/>
    <property type="match status" value="15"/>
</dbReference>
<evidence type="ECO:0000256" key="8">
    <source>
        <dbReference type="ARBA" id="ARBA00023163"/>
    </source>
</evidence>
<evidence type="ECO:0000256" key="10">
    <source>
        <dbReference type="PROSITE-ProRule" id="PRU00042"/>
    </source>
</evidence>
<dbReference type="Pfam" id="PF00096">
    <property type="entry name" value="zf-C2H2"/>
    <property type="match status" value="7"/>
</dbReference>
<feature type="domain" description="C2H2-type" evidence="12">
    <location>
        <begin position="507"/>
        <end position="534"/>
    </location>
</feature>
<dbReference type="EnsemblMetazoa" id="XM_019901008.1">
    <property type="protein sequence ID" value="XP_019756567.1"/>
    <property type="gene ID" value="LOC109535156"/>
</dbReference>
<keyword evidence="7" id="KW-0238">DNA-binding</keyword>
<dbReference type="GO" id="GO:0000978">
    <property type="term" value="F:RNA polymerase II cis-regulatory region sequence-specific DNA binding"/>
    <property type="evidence" value="ECO:0007669"/>
    <property type="project" value="TreeGrafter"/>
</dbReference>
<dbReference type="PANTHER" id="PTHR24404">
    <property type="entry name" value="ZINC FINGER PROTEIN"/>
    <property type="match status" value="1"/>
</dbReference>
<dbReference type="FunFam" id="3.30.160.60:FF:000100">
    <property type="entry name" value="Zinc finger 45-like"/>
    <property type="match status" value="1"/>
</dbReference>
<keyword evidence="2" id="KW-0479">Metal-binding</keyword>
<feature type="domain" description="C2H2-type" evidence="12">
    <location>
        <begin position="657"/>
        <end position="684"/>
    </location>
</feature>
<feature type="domain" description="C2H2-type" evidence="12">
    <location>
        <begin position="311"/>
        <end position="338"/>
    </location>
</feature>
<dbReference type="InterPro" id="IPR050589">
    <property type="entry name" value="Ikaros_C2H2-ZF"/>
</dbReference>
<evidence type="ECO:0000256" key="11">
    <source>
        <dbReference type="SAM" id="MobiDB-lite"/>
    </source>
</evidence>
<dbReference type="KEGG" id="dpa:109535156"/>
<feature type="domain" description="C2H2-type" evidence="12">
    <location>
        <begin position="422"/>
        <end position="449"/>
    </location>
</feature>
<dbReference type="InterPro" id="IPR013087">
    <property type="entry name" value="Znf_C2H2_type"/>
</dbReference>
<dbReference type="FunFam" id="3.30.160.60:FF:000260">
    <property type="entry name" value="Spalt-like transcription factor 1"/>
    <property type="match status" value="1"/>
</dbReference>
<evidence type="ECO:0000256" key="5">
    <source>
        <dbReference type="ARBA" id="ARBA00022833"/>
    </source>
</evidence>
<evidence type="ECO:0000256" key="1">
    <source>
        <dbReference type="ARBA" id="ARBA00004123"/>
    </source>
</evidence>
<evidence type="ECO:0000313" key="14">
    <source>
        <dbReference type="Proteomes" id="UP000019118"/>
    </source>
</evidence>
<organism evidence="13 14">
    <name type="scientific">Dendroctonus ponderosae</name>
    <name type="common">Mountain pine beetle</name>
    <dbReference type="NCBI Taxonomy" id="77166"/>
    <lineage>
        <taxon>Eukaryota</taxon>
        <taxon>Metazoa</taxon>
        <taxon>Ecdysozoa</taxon>
        <taxon>Arthropoda</taxon>
        <taxon>Hexapoda</taxon>
        <taxon>Insecta</taxon>
        <taxon>Pterygota</taxon>
        <taxon>Neoptera</taxon>
        <taxon>Endopterygota</taxon>
        <taxon>Coleoptera</taxon>
        <taxon>Polyphaga</taxon>
        <taxon>Cucujiformia</taxon>
        <taxon>Curculionidae</taxon>
        <taxon>Scolytinae</taxon>
        <taxon>Dendroctonus</taxon>
    </lineage>
</organism>
<feature type="region of interest" description="Disordered" evidence="11">
    <location>
        <begin position="131"/>
        <end position="154"/>
    </location>
</feature>
<keyword evidence="9" id="KW-0539">Nucleus</keyword>
<dbReference type="PANTHER" id="PTHR24404:SF114">
    <property type="entry name" value="KLUMPFUSS, ISOFORM B-RELATED"/>
    <property type="match status" value="1"/>
</dbReference>
<feature type="domain" description="C2H2-type" evidence="12">
    <location>
        <begin position="339"/>
        <end position="367"/>
    </location>
</feature>
<feature type="domain" description="C2H2-type" evidence="12">
    <location>
        <begin position="534"/>
        <end position="561"/>
    </location>
</feature>
<reference evidence="14" key="1">
    <citation type="journal article" date="2013" name="Genome Biol.">
        <title>Draft genome of the mountain pine beetle, Dendroctonus ponderosae Hopkins, a major forest pest.</title>
        <authorList>
            <person name="Keeling C.I."/>
            <person name="Yuen M.M."/>
            <person name="Liao N.Y."/>
            <person name="Docking T.R."/>
            <person name="Chan S.K."/>
            <person name="Taylor G.A."/>
            <person name="Palmquist D.L."/>
            <person name="Jackman S.D."/>
            <person name="Nguyen A."/>
            <person name="Li M."/>
            <person name="Henderson H."/>
            <person name="Janes J.K."/>
            <person name="Zhao Y."/>
            <person name="Pandoh P."/>
            <person name="Moore R."/>
            <person name="Sperling F.A."/>
            <person name="Huber D.P."/>
            <person name="Birol I."/>
            <person name="Jones S.J."/>
            <person name="Bohlmann J."/>
        </authorList>
    </citation>
    <scope>NUCLEOTIDE SEQUENCE</scope>
</reference>
<dbReference type="PROSITE" id="PS00028">
    <property type="entry name" value="ZINC_FINGER_C2H2_1"/>
    <property type="match status" value="15"/>
</dbReference>
<keyword evidence="14" id="KW-1185">Reference proteome</keyword>
<dbReference type="RefSeq" id="XP_019756566.1">
    <property type="nucleotide sequence ID" value="XM_019901007.2"/>
</dbReference>
<keyword evidence="4 10" id="KW-0863">Zinc-finger</keyword>
<dbReference type="Gene3D" id="3.30.160.60">
    <property type="entry name" value="Classic Zinc Finger"/>
    <property type="match status" value="8"/>
</dbReference>
<dbReference type="GO" id="GO:0003700">
    <property type="term" value="F:DNA-binding transcription factor activity"/>
    <property type="evidence" value="ECO:0007669"/>
    <property type="project" value="TreeGrafter"/>
</dbReference>
<dbReference type="FunFam" id="3.30.160.60:FF:001465">
    <property type="entry name" value="Zinc finger protein 560"/>
    <property type="match status" value="1"/>
</dbReference>
<evidence type="ECO:0000256" key="3">
    <source>
        <dbReference type="ARBA" id="ARBA00022737"/>
    </source>
</evidence>
<dbReference type="SUPFAM" id="SSF57667">
    <property type="entry name" value="beta-beta-alpha zinc fingers"/>
    <property type="match status" value="8"/>
</dbReference>
<feature type="domain" description="C2H2-type" evidence="12">
    <location>
        <begin position="189"/>
        <end position="212"/>
    </location>
</feature>
<feature type="domain" description="C2H2-type" evidence="12">
    <location>
        <begin position="161"/>
        <end position="188"/>
    </location>
</feature>
<feature type="domain" description="C2H2-type" evidence="12">
    <location>
        <begin position="564"/>
        <end position="591"/>
    </location>
</feature>
<keyword evidence="3" id="KW-0677">Repeat</keyword>
<dbReference type="GO" id="GO:0005634">
    <property type="term" value="C:nucleus"/>
    <property type="evidence" value="ECO:0007669"/>
    <property type="project" value="UniProtKB-SubCell"/>
</dbReference>
<feature type="compositionally biased region" description="Acidic residues" evidence="11">
    <location>
        <begin position="141"/>
        <end position="154"/>
    </location>
</feature>
<dbReference type="InterPro" id="IPR036236">
    <property type="entry name" value="Znf_C2H2_sf"/>
</dbReference>
<dbReference type="FunFam" id="3.30.160.60:FF:000325">
    <property type="entry name" value="ZFP90 zinc finger protein"/>
    <property type="match status" value="1"/>
</dbReference>
<feature type="region of interest" description="Disordered" evidence="11">
    <location>
        <begin position="733"/>
        <end position="768"/>
    </location>
</feature>
<protein>
    <recommendedName>
        <fullName evidence="12">C2H2-type domain-containing protein</fullName>
    </recommendedName>
</protein>
<dbReference type="GO" id="GO:0000122">
    <property type="term" value="P:negative regulation of transcription by RNA polymerase II"/>
    <property type="evidence" value="ECO:0007669"/>
    <property type="project" value="UniProtKB-ARBA"/>
</dbReference>
<dbReference type="GO" id="GO:0008270">
    <property type="term" value="F:zinc ion binding"/>
    <property type="evidence" value="ECO:0007669"/>
    <property type="project" value="UniProtKB-KW"/>
</dbReference>
<evidence type="ECO:0000259" key="12">
    <source>
        <dbReference type="PROSITE" id="PS50157"/>
    </source>
</evidence>
<feature type="domain" description="C2H2-type" evidence="12">
    <location>
        <begin position="387"/>
        <end position="414"/>
    </location>
</feature>
<evidence type="ECO:0000256" key="9">
    <source>
        <dbReference type="ARBA" id="ARBA00023242"/>
    </source>
</evidence>
<name>A0AAR5P6T1_DENPD</name>
<keyword evidence="8" id="KW-0804">Transcription</keyword>
<dbReference type="Proteomes" id="UP000019118">
    <property type="component" value="Unassembled WGS sequence"/>
</dbReference>
<keyword evidence="5" id="KW-0862">Zinc</keyword>
<dbReference type="GeneID" id="109535156"/>
<evidence type="ECO:0000256" key="2">
    <source>
        <dbReference type="ARBA" id="ARBA00022723"/>
    </source>
</evidence>
<reference evidence="13" key="2">
    <citation type="submission" date="2024-08" db="UniProtKB">
        <authorList>
            <consortium name="EnsemblMetazoa"/>
        </authorList>
    </citation>
    <scope>IDENTIFICATION</scope>
</reference>
<evidence type="ECO:0000313" key="13">
    <source>
        <dbReference type="EnsemblMetazoa" id="XP_019756567.1"/>
    </source>
</evidence>
<dbReference type="EnsemblMetazoa" id="XM_019901007.1">
    <property type="protein sequence ID" value="XP_019756566.1"/>
    <property type="gene ID" value="LOC109535156"/>
</dbReference>
<evidence type="ECO:0000256" key="7">
    <source>
        <dbReference type="ARBA" id="ARBA00023125"/>
    </source>
</evidence>
<feature type="domain" description="C2H2-type" evidence="12">
    <location>
        <begin position="592"/>
        <end position="619"/>
    </location>
</feature>
<dbReference type="Pfam" id="PF13912">
    <property type="entry name" value="zf-C2H2_6"/>
    <property type="match status" value="2"/>
</dbReference>
<feature type="domain" description="C2H2-type" evidence="12">
    <location>
        <begin position="450"/>
        <end position="478"/>
    </location>
</feature>
<sequence>MENATFGLTWEDATTVVQTEEVITTIENEIIPSQSEEFMDEVENVMEEELVDDVGMVEEEVVQDNSQLDQEVLEQQDGELVYLSDGNVIVMQENQEEAYSEDQLMEVTEEVITDQWGESYPEEIIVGSEEAVSATGSQTPGDEDDIPLPTDQDEYTAARPYPCDFCSRRFRKKANLMNHMVAHQTDRPHGCNLCGIRYVRKADLMNHLKSHAYISDNAPIEEDEDTSLVEDGFDRAERKARGYGKRKRKKPVKDEYESVFVPADTASSSAQFEYTESGDINYMVGEAESNSEYISNQDEIKYPVTDPKKPFVCQHCGVAFAREKALASHARVHGGDSPFECQTCGEMFWDIALMQEHARTKHGELEDYDDDEDEDYSDSEETKYGTFYCPTCGLSFHRQDNLRRHSRIHIKEEYVNENELGHICNVCGESFQEALDLLAHAEVHARGSEYRCMICGEVCLEEMVLSNHVQSAHKNLPPHTCILCGRTCKDSRTLLKHSWEHSKDKPFGCTRCSKTFHNRARLKRHMLSHRNKVVTCDVCGEDFADGRSLMNHRHSHTSISGRQFPCKECGKTFGSRSSQQIHIRIHTGERPYGCRFCWKAFADGGTLRKHERIHTGEKPYACAVCPRAFNQRVVLREHIRSHHSGPDPKYSHSMTPYCCTVCSDMFATSQDLILHLIHHCDMNTAMKRQPQVGPRKYKRRSTTSDFRRKLKPHELDSIAAHNQLAEERYNARQEEAVDQEYQNQLSEEEPEVRRRTRKASVRKVSTSSPKASISESVSEIYNSLHTIESNDSVLLPKSPTSKVKYTKKKINEGVPIPSRPKMIHTQKTRVPVETGEDGRIRHKTRTLVTRTQPAEIKSSTGERIRPRTKNVNYHILNAEKLPLATFPIDDQTEEAVENLLRETVDDSANGEVLTEEFVEETDIAAEQIVETEVPVPVSLVEVRTRRNSTRSSRNVIGPGSKVRLVKEGMVVSKIRRSSESQNEPESILPDIHHTDQIYVKDEHHNNQNQHDDVVSEAPENISEYTSKMQNIKRELMDPSALHELAEISMRHANSATNNIFKCEMCDEVFTDRGQLLVHVPIHI</sequence>
<feature type="domain" description="C2H2-type" evidence="12">
    <location>
        <begin position="620"/>
        <end position="648"/>
    </location>
</feature>
<proteinExistence type="predicted"/>